<gene>
    <name evidence="7" type="ORF">SCF082_LOCUS52791</name>
</gene>
<reference evidence="7 8" key="1">
    <citation type="submission" date="2024-02" db="EMBL/GenBank/DDBJ databases">
        <authorList>
            <person name="Chen Y."/>
            <person name="Shah S."/>
            <person name="Dougan E. K."/>
            <person name="Thang M."/>
            <person name="Chan C."/>
        </authorList>
    </citation>
    <scope>NUCLEOTIDE SEQUENCE [LARGE SCALE GENOMIC DNA]</scope>
</reference>
<feature type="domain" description="Peptidase C1A papain C-terminal" evidence="5">
    <location>
        <begin position="133"/>
        <end position="351"/>
    </location>
</feature>
<dbReference type="InterPro" id="IPR013128">
    <property type="entry name" value="Peptidase_C1A"/>
</dbReference>
<dbReference type="CDD" id="cd02248">
    <property type="entry name" value="Peptidase_C1A"/>
    <property type="match status" value="1"/>
</dbReference>
<dbReference type="SMART" id="SM00645">
    <property type="entry name" value="Pept_C1"/>
    <property type="match status" value="1"/>
</dbReference>
<dbReference type="InterPro" id="IPR013201">
    <property type="entry name" value="Prot_inhib_I29"/>
</dbReference>
<organism evidence="7 8">
    <name type="scientific">Durusdinium trenchii</name>
    <dbReference type="NCBI Taxonomy" id="1381693"/>
    <lineage>
        <taxon>Eukaryota</taxon>
        <taxon>Sar</taxon>
        <taxon>Alveolata</taxon>
        <taxon>Dinophyceae</taxon>
        <taxon>Suessiales</taxon>
        <taxon>Symbiodiniaceae</taxon>
        <taxon>Durusdinium</taxon>
    </lineage>
</organism>
<keyword evidence="3" id="KW-1015">Disulfide bond</keyword>
<name>A0ABP0SNV9_9DINO</name>
<evidence type="ECO:0000313" key="8">
    <source>
        <dbReference type="Proteomes" id="UP001642464"/>
    </source>
</evidence>
<protein>
    <submittedName>
        <fullName evidence="7">Fruit bromelain (Allergen Ana c 2)</fullName>
    </submittedName>
</protein>
<keyword evidence="2" id="KW-0865">Zymogen</keyword>
<dbReference type="EMBL" id="CAXAMM010044262">
    <property type="protein sequence ID" value="CAK9113941.1"/>
    <property type="molecule type" value="Genomic_DNA"/>
</dbReference>
<evidence type="ECO:0000256" key="2">
    <source>
        <dbReference type="ARBA" id="ARBA00023145"/>
    </source>
</evidence>
<keyword evidence="4" id="KW-0732">Signal</keyword>
<evidence type="ECO:0000256" key="4">
    <source>
        <dbReference type="SAM" id="SignalP"/>
    </source>
</evidence>
<dbReference type="SMART" id="SM00848">
    <property type="entry name" value="Inhibitor_I29"/>
    <property type="match status" value="1"/>
</dbReference>
<dbReference type="InterPro" id="IPR038765">
    <property type="entry name" value="Papain-like_cys_pep_sf"/>
</dbReference>
<dbReference type="InterPro" id="IPR000668">
    <property type="entry name" value="Peptidase_C1A_C"/>
</dbReference>
<comment type="caution">
    <text evidence="7">The sequence shown here is derived from an EMBL/GenBank/DDBJ whole genome shotgun (WGS) entry which is preliminary data.</text>
</comment>
<comment type="similarity">
    <text evidence="1">Belongs to the peptidase C1 family.</text>
</comment>
<dbReference type="Pfam" id="PF00112">
    <property type="entry name" value="Peptidase_C1"/>
    <property type="match status" value="1"/>
</dbReference>
<dbReference type="PRINTS" id="PR00705">
    <property type="entry name" value="PAPAIN"/>
</dbReference>
<dbReference type="InterPro" id="IPR039417">
    <property type="entry name" value="Peptidase_C1A_papain-like"/>
</dbReference>
<evidence type="ECO:0000313" key="7">
    <source>
        <dbReference type="EMBL" id="CAK9113941.1"/>
    </source>
</evidence>
<sequence>MAHLQMWFAACVLATPTWTLRTLGSYSEFCTKYGRQHVDQQDYTMRQELYRQRVAAVQEINGHQTLPWKASVNAFADFTREEFSQLLGHRRGPAQSQSFLQLSASSEGAFEGKLRSLTEGILRIVGLHTPAGLPSSVDWRSLNTSEFHKVQGACGSCWAVAAVGALEMHAEIQAKRTPEELSVKQLLDCVPNPRHCGGRGGCEGASAELAFQFVSQHGLTSAETTAAQNLCASPPAPYLRVQGFGRLRSNHLRSILEALTTRGPLVVGVDASHWDLYGQGVFDACERDATINHAVLLLGYGQEALGLPFWRVRNSWGKDWGEAGYMRLLRHDADSGAEGFCGVDRSPQEGVWCEGEQQQVPVCGMCGILSDATYPEQVTLAASSRDSLP</sequence>
<dbReference type="Proteomes" id="UP001642464">
    <property type="component" value="Unassembled WGS sequence"/>
</dbReference>
<dbReference type="Pfam" id="PF08246">
    <property type="entry name" value="Inhibitor_I29"/>
    <property type="match status" value="1"/>
</dbReference>
<dbReference type="InterPro" id="IPR000169">
    <property type="entry name" value="Pept_cys_AS"/>
</dbReference>
<dbReference type="PROSITE" id="PS00139">
    <property type="entry name" value="THIOL_PROTEASE_CYS"/>
    <property type="match status" value="1"/>
</dbReference>
<dbReference type="PROSITE" id="PS00639">
    <property type="entry name" value="THIOL_PROTEASE_HIS"/>
    <property type="match status" value="1"/>
</dbReference>
<evidence type="ECO:0000259" key="6">
    <source>
        <dbReference type="SMART" id="SM00848"/>
    </source>
</evidence>
<dbReference type="PANTHER" id="PTHR12411">
    <property type="entry name" value="CYSTEINE PROTEASE FAMILY C1-RELATED"/>
    <property type="match status" value="1"/>
</dbReference>
<proteinExistence type="inferred from homology"/>
<keyword evidence="8" id="KW-1185">Reference proteome</keyword>
<feature type="domain" description="Cathepsin propeptide inhibitor" evidence="6">
    <location>
        <begin position="26"/>
        <end position="83"/>
    </location>
</feature>
<accession>A0ABP0SNV9</accession>
<evidence type="ECO:0000259" key="5">
    <source>
        <dbReference type="SMART" id="SM00645"/>
    </source>
</evidence>
<dbReference type="Gene3D" id="3.90.70.10">
    <property type="entry name" value="Cysteine proteinases"/>
    <property type="match status" value="1"/>
</dbReference>
<evidence type="ECO:0000256" key="1">
    <source>
        <dbReference type="ARBA" id="ARBA00008455"/>
    </source>
</evidence>
<feature type="chain" id="PRO_5047244702" evidence="4">
    <location>
        <begin position="20"/>
        <end position="389"/>
    </location>
</feature>
<dbReference type="InterPro" id="IPR025660">
    <property type="entry name" value="Pept_his_AS"/>
</dbReference>
<dbReference type="SUPFAM" id="SSF54001">
    <property type="entry name" value="Cysteine proteinases"/>
    <property type="match status" value="1"/>
</dbReference>
<feature type="signal peptide" evidence="4">
    <location>
        <begin position="1"/>
        <end position="19"/>
    </location>
</feature>
<evidence type="ECO:0000256" key="3">
    <source>
        <dbReference type="ARBA" id="ARBA00023157"/>
    </source>
</evidence>